<dbReference type="EMBL" id="MH536811">
    <property type="protein sequence ID" value="AXG66242.1"/>
    <property type="molecule type" value="Genomic_DNA"/>
</dbReference>
<dbReference type="KEGG" id="vg:55609292"/>
<evidence type="ECO:0000313" key="1">
    <source>
        <dbReference type="EMBL" id="AXG66242.1"/>
    </source>
</evidence>
<evidence type="ECO:0000313" key="2">
    <source>
        <dbReference type="Proteomes" id="UP000259354"/>
    </source>
</evidence>
<proteinExistence type="predicted"/>
<gene>
    <name evidence="1" type="primary">150</name>
    <name evidence="1" type="ORF">SEA_ANNADREAMY_150</name>
</gene>
<organism evidence="1 2">
    <name type="scientific">Streptomyces phage Annadreamy</name>
    <dbReference type="NCBI Taxonomy" id="2250335"/>
    <lineage>
        <taxon>Viruses</taxon>
        <taxon>Duplodnaviria</taxon>
        <taxon>Heunggongvirae</taxon>
        <taxon>Uroviricota</taxon>
        <taxon>Caudoviricetes</taxon>
        <taxon>Stanwilliamsviridae</taxon>
        <taxon>Loccivirinae</taxon>
        <taxon>Annadreamyvirus</taxon>
        <taxon>Annadreamyvirus annadreamy</taxon>
    </lineage>
</organism>
<sequence length="77" mass="8769">MAGLPKKLYYVLVKPGGKPLGYRQKGGGTYTNEKNANAQYEHLKKYGSNVELYSTDINWWLEKTSQENPMEGMPGLW</sequence>
<dbReference type="GeneID" id="55609292"/>
<reference evidence="1 2" key="1">
    <citation type="submission" date="2018-06" db="EMBL/GenBank/DDBJ databases">
        <authorList>
            <person name="Moussa A."/>
            <person name="Couoh J.M."/>
            <person name="Harbem L."/>
            <person name="Okocha J.C."/>
            <person name="Taylor D."/>
            <person name="Teutsch A.B."/>
            <person name="Smith B.R."/>
            <person name="Suri N."/>
            <person name="Layton S.R."/>
            <person name="Kim T."/>
            <person name="Hughes L.E."/>
            <person name="Garlena R.A."/>
            <person name="Russell D.A."/>
            <person name="Pope W.H."/>
            <person name="Jacobs-Sera D."/>
            <person name="Hatfull G.F."/>
        </authorList>
    </citation>
    <scope>NUCLEOTIDE SEQUENCE [LARGE SCALE GENOMIC DNA]</scope>
</reference>
<dbReference type="Proteomes" id="UP000259354">
    <property type="component" value="Segment"/>
</dbReference>
<protein>
    <submittedName>
        <fullName evidence="1">Uncharacterized protein</fullName>
    </submittedName>
</protein>
<name>A0A345GTH0_9CAUD</name>
<keyword evidence="2" id="KW-1185">Reference proteome</keyword>
<accession>A0A345GTH0</accession>
<dbReference type="RefSeq" id="YP_009839091.1">
    <property type="nucleotide sequence ID" value="NC_048719.1"/>
</dbReference>